<dbReference type="InterPro" id="IPR011044">
    <property type="entry name" value="Quino_amine_DH_bsu"/>
</dbReference>
<feature type="non-terminal residue" evidence="1">
    <location>
        <position position="1"/>
    </location>
</feature>
<reference evidence="1" key="1">
    <citation type="submission" date="2018-05" db="EMBL/GenBank/DDBJ databases">
        <authorList>
            <person name="Lanie J.A."/>
            <person name="Ng W.-L."/>
            <person name="Kazmierczak K.M."/>
            <person name="Andrzejewski T.M."/>
            <person name="Davidsen T.M."/>
            <person name="Wayne K.J."/>
            <person name="Tettelin H."/>
            <person name="Glass J.I."/>
            <person name="Rusch D."/>
            <person name="Podicherti R."/>
            <person name="Tsui H.-C.T."/>
            <person name="Winkler M.E."/>
        </authorList>
    </citation>
    <scope>NUCLEOTIDE SEQUENCE</scope>
</reference>
<protein>
    <recommendedName>
        <fullName evidence="2">YncE family protein</fullName>
    </recommendedName>
</protein>
<evidence type="ECO:0000313" key="1">
    <source>
        <dbReference type="EMBL" id="SUZ61799.1"/>
    </source>
</evidence>
<evidence type="ECO:0008006" key="2">
    <source>
        <dbReference type="Google" id="ProtNLM"/>
    </source>
</evidence>
<dbReference type="PANTHER" id="PTHR47197">
    <property type="entry name" value="PROTEIN NIRF"/>
    <property type="match status" value="1"/>
</dbReference>
<dbReference type="InterPro" id="IPR051200">
    <property type="entry name" value="Host-pathogen_enzymatic-act"/>
</dbReference>
<gene>
    <name evidence="1" type="ORF">METZ01_LOCUS14653</name>
</gene>
<organism evidence="1">
    <name type="scientific">marine metagenome</name>
    <dbReference type="NCBI Taxonomy" id="408172"/>
    <lineage>
        <taxon>unclassified sequences</taxon>
        <taxon>metagenomes</taxon>
        <taxon>ecological metagenomes</taxon>
    </lineage>
</organism>
<proteinExistence type="predicted"/>
<accession>A0A381P657</accession>
<dbReference type="AlphaFoldDB" id="A0A381P657"/>
<dbReference type="SUPFAM" id="SSF50969">
    <property type="entry name" value="YVTN repeat-like/Quinoprotein amine dehydrogenase"/>
    <property type="match status" value="1"/>
</dbReference>
<sequence length="329" mass="34647">VGVVILATACSPVPGERLLITSGFTDQIFVLDAHTGQVTDSLSLDRRPGEHDEPHSVTVSPDGSHFYATLSHGEPSFWKYESDGLRLVGRLTLPANGASRIRLSPDGSLAAIPDYWLSGGGVKSRVAFVRTDDLTVLANPKLCPAPHDAVFSPSGDRVAVICPLSDELVIIKTDGFVEINRSKIGETGDRPLNAAWMAEGKNLLVALANGSKLLELEISKEIRESSQIITGRQPAQLAIAPGGSTVVVANRGSGSVTITTSDGARSTEIDVPGPHPHGVAFGQDSTVVYVTYEGDTRTLGGVVAIDVHTGEILWRTEVGSFTLGVAVLP</sequence>
<dbReference type="PANTHER" id="PTHR47197:SF3">
    <property type="entry name" value="DIHYDRO-HEME D1 DEHYDROGENASE"/>
    <property type="match status" value="1"/>
</dbReference>
<dbReference type="InterPro" id="IPR015943">
    <property type="entry name" value="WD40/YVTN_repeat-like_dom_sf"/>
</dbReference>
<dbReference type="Gene3D" id="2.130.10.10">
    <property type="entry name" value="YVTN repeat-like/Quinoprotein amine dehydrogenase"/>
    <property type="match status" value="2"/>
</dbReference>
<name>A0A381P657_9ZZZZ</name>
<dbReference type="EMBL" id="UINC01000827">
    <property type="protein sequence ID" value="SUZ61799.1"/>
    <property type="molecule type" value="Genomic_DNA"/>
</dbReference>